<name>A0ABW1SXC9_9ACTN</name>
<dbReference type="SUPFAM" id="SSF53335">
    <property type="entry name" value="S-adenosyl-L-methionine-dependent methyltransferases"/>
    <property type="match status" value="1"/>
</dbReference>
<dbReference type="GO" id="GO:0008168">
    <property type="term" value="F:methyltransferase activity"/>
    <property type="evidence" value="ECO:0007669"/>
    <property type="project" value="UniProtKB-KW"/>
</dbReference>
<comment type="caution">
    <text evidence="3">The sequence shown here is derived from an EMBL/GenBank/DDBJ whole genome shotgun (WGS) entry which is preliminary data.</text>
</comment>
<dbReference type="InterPro" id="IPR003788">
    <property type="entry name" value="NDUFAF7"/>
</dbReference>
<dbReference type="EMBL" id="JBHSTI010000008">
    <property type="protein sequence ID" value="MFC6237062.1"/>
    <property type="molecule type" value="Genomic_DNA"/>
</dbReference>
<organism evidence="3 4">
    <name type="scientific">Longivirga aurantiaca</name>
    <dbReference type="NCBI Taxonomy" id="1837743"/>
    <lineage>
        <taxon>Bacteria</taxon>
        <taxon>Bacillati</taxon>
        <taxon>Actinomycetota</taxon>
        <taxon>Actinomycetes</taxon>
        <taxon>Sporichthyales</taxon>
        <taxon>Sporichthyaceae</taxon>
        <taxon>Longivirga</taxon>
    </lineage>
</organism>
<dbReference type="InterPro" id="IPR029063">
    <property type="entry name" value="SAM-dependent_MTases_sf"/>
</dbReference>
<dbReference type="PANTHER" id="PTHR12049">
    <property type="entry name" value="PROTEIN ARGININE METHYLTRANSFERASE NDUFAF7, MITOCHONDRIAL"/>
    <property type="match status" value="1"/>
</dbReference>
<dbReference type="EC" id="2.1.1.-" evidence="3"/>
<dbReference type="PANTHER" id="PTHR12049:SF7">
    <property type="entry name" value="PROTEIN ARGININE METHYLTRANSFERASE NDUFAF7, MITOCHONDRIAL"/>
    <property type="match status" value="1"/>
</dbReference>
<dbReference type="Proteomes" id="UP001596138">
    <property type="component" value="Unassembled WGS sequence"/>
</dbReference>
<evidence type="ECO:0000313" key="4">
    <source>
        <dbReference type="Proteomes" id="UP001596138"/>
    </source>
</evidence>
<dbReference type="RefSeq" id="WP_386764107.1">
    <property type="nucleotide sequence ID" value="NZ_JBHSTI010000008.1"/>
</dbReference>
<proteinExistence type="predicted"/>
<gene>
    <name evidence="3" type="ORF">ACFQGU_04180</name>
</gene>
<accession>A0ABW1SXC9</accession>
<sequence>MPTVPDSPDTAAAVPWSLAWRRAASSFYAGADGRAPQQPASHFRTSAHVGPALGAALARLLLAVDAGLGRPDPLDLVDVGTGRGELLVSVLAALPPSVGSRLRITAVDVRRRPVGLDPRIRWIEGWAPDSVPRGLRGLLVAHELLDDVPCDIVSVDSSGVPRLVLVDASGAESLGPALTDDDAWAAHGLDAARARTWLSAWWPLASPGDRAEIGLPRDDLWQEVVSCLDAGIALAVDYGHTRETRPSDGSLTGYRSGDVVAPVPDGTCNLTAHVAVDALAHRAGASVVRQREALLSLGVDASLPDHALSVSDPPAYLDALAASSETAELIDPNGLGAFWWIRTDV</sequence>
<evidence type="ECO:0000313" key="3">
    <source>
        <dbReference type="EMBL" id="MFC6237062.1"/>
    </source>
</evidence>
<evidence type="ECO:0000256" key="2">
    <source>
        <dbReference type="ARBA" id="ARBA00022679"/>
    </source>
</evidence>
<keyword evidence="4" id="KW-1185">Reference proteome</keyword>
<keyword evidence="1 3" id="KW-0489">Methyltransferase</keyword>
<evidence type="ECO:0000256" key="1">
    <source>
        <dbReference type="ARBA" id="ARBA00022603"/>
    </source>
</evidence>
<dbReference type="GO" id="GO:0032259">
    <property type="term" value="P:methylation"/>
    <property type="evidence" value="ECO:0007669"/>
    <property type="project" value="UniProtKB-KW"/>
</dbReference>
<reference evidence="4" key="1">
    <citation type="journal article" date="2019" name="Int. J. Syst. Evol. Microbiol.">
        <title>The Global Catalogue of Microorganisms (GCM) 10K type strain sequencing project: providing services to taxonomists for standard genome sequencing and annotation.</title>
        <authorList>
            <consortium name="The Broad Institute Genomics Platform"/>
            <consortium name="The Broad Institute Genome Sequencing Center for Infectious Disease"/>
            <person name="Wu L."/>
            <person name="Ma J."/>
        </authorList>
    </citation>
    <scope>NUCLEOTIDE SEQUENCE [LARGE SCALE GENOMIC DNA]</scope>
    <source>
        <strain evidence="4">CGMCC 4.7317</strain>
    </source>
</reference>
<dbReference type="InterPro" id="IPR038375">
    <property type="entry name" value="NDUFAF7_sf"/>
</dbReference>
<dbReference type="Pfam" id="PF02636">
    <property type="entry name" value="Methyltransf_28"/>
    <property type="match status" value="1"/>
</dbReference>
<protein>
    <submittedName>
        <fullName evidence="3">SAM-dependent methyltransferase</fullName>
        <ecNumber evidence="3">2.1.1.-</ecNumber>
    </submittedName>
</protein>
<keyword evidence="2 3" id="KW-0808">Transferase</keyword>
<dbReference type="Gene3D" id="3.40.50.12710">
    <property type="match status" value="1"/>
</dbReference>